<keyword evidence="2" id="KW-1185">Reference proteome</keyword>
<reference evidence="1" key="1">
    <citation type="submission" date="2021-06" db="EMBL/GenBank/DDBJ databases">
        <authorList>
            <person name="Kallberg Y."/>
            <person name="Tangrot J."/>
            <person name="Rosling A."/>
        </authorList>
    </citation>
    <scope>NUCLEOTIDE SEQUENCE</scope>
    <source>
        <strain evidence="1">FL966</strain>
    </source>
</reference>
<organism evidence="1 2">
    <name type="scientific">Cetraspora pellucida</name>
    <dbReference type="NCBI Taxonomy" id="1433469"/>
    <lineage>
        <taxon>Eukaryota</taxon>
        <taxon>Fungi</taxon>
        <taxon>Fungi incertae sedis</taxon>
        <taxon>Mucoromycota</taxon>
        <taxon>Glomeromycotina</taxon>
        <taxon>Glomeromycetes</taxon>
        <taxon>Diversisporales</taxon>
        <taxon>Gigasporaceae</taxon>
        <taxon>Cetraspora</taxon>
    </lineage>
</organism>
<comment type="caution">
    <text evidence="1">The sequence shown here is derived from an EMBL/GenBank/DDBJ whole genome shotgun (WGS) entry which is preliminary data.</text>
</comment>
<gene>
    <name evidence="1" type="ORF">CPELLU_LOCUS18025</name>
</gene>
<dbReference type="EMBL" id="CAJVQA010033588">
    <property type="protein sequence ID" value="CAG8804674.1"/>
    <property type="molecule type" value="Genomic_DNA"/>
</dbReference>
<dbReference type="OrthoDB" id="2420179at2759"/>
<evidence type="ECO:0000313" key="1">
    <source>
        <dbReference type="EMBL" id="CAG8804674.1"/>
    </source>
</evidence>
<dbReference type="AlphaFoldDB" id="A0A9N9K0G6"/>
<proteinExistence type="predicted"/>
<protein>
    <submittedName>
        <fullName evidence="1">740_t:CDS:1</fullName>
    </submittedName>
</protein>
<name>A0A9N9K0G6_9GLOM</name>
<accession>A0A9N9K0G6</accession>
<dbReference type="Proteomes" id="UP000789759">
    <property type="component" value="Unassembled WGS sequence"/>
</dbReference>
<sequence length="63" mass="7367">GLGVVTTDLLQKNDLSEVKQHEANCEYRNCKTKTQELSNNNYVIIKHAHYYYITNMQFSKIES</sequence>
<evidence type="ECO:0000313" key="2">
    <source>
        <dbReference type="Proteomes" id="UP000789759"/>
    </source>
</evidence>
<feature type="non-terminal residue" evidence="1">
    <location>
        <position position="1"/>
    </location>
</feature>